<evidence type="ECO:0000256" key="1">
    <source>
        <dbReference type="SAM" id="MobiDB-lite"/>
    </source>
</evidence>
<evidence type="ECO:0000313" key="3">
    <source>
        <dbReference type="Proteomes" id="UP001148018"/>
    </source>
</evidence>
<feature type="compositionally biased region" description="Basic and acidic residues" evidence="1">
    <location>
        <begin position="7"/>
        <end position="21"/>
    </location>
</feature>
<reference evidence="2" key="1">
    <citation type="submission" date="2022-07" db="EMBL/GenBank/DDBJ databases">
        <title>Chromosome-level genome of Muraenolepis orangiensis.</title>
        <authorList>
            <person name="Kim J."/>
        </authorList>
    </citation>
    <scope>NUCLEOTIDE SEQUENCE</scope>
    <source>
        <strain evidence="2">KU_S4_2022</strain>
        <tissue evidence="2">Muscle</tissue>
    </source>
</reference>
<proteinExistence type="predicted"/>
<name>A0A9Q0EE25_9TELE</name>
<accession>A0A9Q0EE25</accession>
<comment type="caution">
    <text evidence="2">The sequence shown here is derived from an EMBL/GenBank/DDBJ whole genome shotgun (WGS) entry which is preliminary data.</text>
</comment>
<evidence type="ECO:0000313" key="2">
    <source>
        <dbReference type="EMBL" id="KAJ3606367.1"/>
    </source>
</evidence>
<gene>
    <name evidence="2" type="ORF">NHX12_025888</name>
</gene>
<feature type="compositionally biased region" description="Polar residues" evidence="1">
    <location>
        <begin position="45"/>
        <end position="55"/>
    </location>
</feature>
<dbReference type="AlphaFoldDB" id="A0A9Q0EE25"/>
<keyword evidence="3" id="KW-1185">Reference proteome</keyword>
<dbReference type="Proteomes" id="UP001148018">
    <property type="component" value="Unassembled WGS sequence"/>
</dbReference>
<protein>
    <submittedName>
        <fullName evidence="2">Uncharacterized protein</fullName>
    </submittedName>
</protein>
<organism evidence="2 3">
    <name type="scientific">Muraenolepis orangiensis</name>
    <name type="common">Patagonian moray cod</name>
    <dbReference type="NCBI Taxonomy" id="630683"/>
    <lineage>
        <taxon>Eukaryota</taxon>
        <taxon>Metazoa</taxon>
        <taxon>Chordata</taxon>
        <taxon>Craniata</taxon>
        <taxon>Vertebrata</taxon>
        <taxon>Euteleostomi</taxon>
        <taxon>Actinopterygii</taxon>
        <taxon>Neopterygii</taxon>
        <taxon>Teleostei</taxon>
        <taxon>Neoteleostei</taxon>
        <taxon>Acanthomorphata</taxon>
        <taxon>Zeiogadaria</taxon>
        <taxon>Gadariae</taxon>
        <taxon>Gadiformes</taxon>
        <taxon>Muraenolepidoidei</taxon>
        <taxon>Muraenolepididae</taxon>
        <taxon>Muraenolepis</taxon>
    </lineage>
</organism>
<feature type="compositionally biased region" description="Basic and acidic residues" evidence="1">
    <location>
        <begin position="65"/>
        <end position="83"/>
    </location>
</feature>
<feature type="region of interest" description="Disordered" evidence="1">
    <location>
        <begin position="1"/>
        <end position="83"/>
    </location>
</feature>
<sequence>MHGPNRPWEEERRGRKPEYIRGIRHRAGVGGVGGDGGESDCSGSPVCSSWRNTDTGGDGMAPRGGGEHQEESDTERDSSEHDA</sequence>
<dbReference type="EMBL" id="JANIIK010000042">
    <property type="protein sequence ID" value="KAJ3606367.1"/>
    <property type="molecule type" value="Genomic_DNA"/>
</dbReference>